<dbReference type="EMBL" id="JAUMKJ010000007">
    <property type="protein sequence ID" value="MDO3676877.1"/>
    <property type="molecule type" value="Genomic_DNA"/>
</dbReference>
<dbReference type="Pfam" id="PF04738">
    <property type="entry name" value="Lant_dehydr_N"/>
    <property type="match status" value="1"/>
</dbReference>
<evidence type="ECO:0000313" key="4">
    <source>
        <dbReference type="Proteomes" id="UP001168883"/>
    </source>
</evidence>
<feature type="domain" description="Lantibiotic dehydratase N-terminal" evidence="1">
    <location>
        <begin position="25"/>
        <end position="675"/>
    </location>
</feature>
<dbReference type="InterPro" id="IPR023809">
    <property type="entry name" value="Thiopep_bacteriocin_synth_dom"/>
</dbReference>
<organism evidence="3 4">
    <name type="scientific">Paenibacillus ehimensis</name>
    <dbReference type="NCBI Taxonomy" id="79264"/>
    <lineage>
        <taxon>Bacteria</taxon>
        <taxon>Bacillati</taxon>
        <taxon>Bacillota</taxon>
        <taxon>Bacilli</taxon>
        <taxon>Bacillales</taxon>
        <taxon>Paenibacillaceae</taxon>
        <taxon>Paenibacillus</taxon>
    </lineage>
</organism>
<reference evidence="3" key="1">
    <citation type="submission" date="2023-07" db="EMBL/GenBank/DDBJ databases">
        <authorList>
            <person name="Aktuganov G."/>
            <person name="Boyko T."/>
            <person name="Delegan Y."/>
            <person name="Galimzianova N."/>
            <person name="Gilvanova E."/>
            <person name="Korobov V."/>
            <person name="Kuzmina L."/>
            <person name="Melentiev A."/>
            <person name="Milman P."/>
            <person name="Ryabova A."/>
            <person name="Stupak E."/>
            <person name="Yasakov T."/>
            <person name="Zharikova N."/>
            <person name="Zhurenko E."/>
        </authorList>
    </citation>
    <scope>NUCLEOTIDE SEQUENCE</scope>
    <source>
        <strain evidence="3">IB-739</strain>
    </source>
</reference>
<dbReference type="InterPro" id="IPR006827">
    <property type="entry name" value="Lant_deHydtase_N"/>
</dbReference>
<dbReference type="Proteomes" id="UP001168883">
    <property type="component" value="Unassembled WGS sequence"/>
</dbReference>
<sequence>MDSFRTIRQGDFYINSLRQLLDTDYVQEAIAVASPSLYEALSHLERRTDERKTKQAASSALKYISRMSTRPTPFGLFAGVAVGRLADTTDVRLNPPEYFRKRTRPDMEWLLQVVHQLEQRPEVVRQLRVRRNHAVQCTGGRLELLYPTMSGQAKQAESGRDNKISVRATPPAVYALELADHPVKFEELIRSLASRYGNEKTDEQVIADFLWTLFTKEFLISELRPPLTGRSPLDYLIERLELIQGADEEKRLLSHVRTMIQEYDACPLGEGTALYRDFTKLMRQHGESASVVQVDLALSSQKIELNRSVGEEAARVGEILWRLSQSQRGFAHLKEYHTQFLEKYGSCCDVPILELLNEETGLGVPAAYLVSPFSRKEETSEQTKRAAEWERLTMEKLAGALLHRQMEIELTDELIERLAGEDNDVDEAPNSIEIYFEVIASSPESIDKGDYLLAIGPNPGSLEAGSTFGRFLDMFDDESLGKLRQIRSRQQQSRPGTIFAEASYIPQYGRTANVMLAPNLRDFEIAIGTNSAAGKIPLMLDDILVSATLERLYLKSASLGKEVIVTAGHMLNFHQSPPVYRFMRELSFEGVRTWQPFEWGRLEQFVFLPRVRYGRTILSPAKWNLYPHNFSSGGKRENDGEWQERFAAWKNEWMVPRYVYMVYTDHRILLDLENKEFIDEVRKELLANQRVVFHEMIGSFEERWISGTGGRYNMECVVQLEKRQRTSQSAPFSPIAKTCSKDERVKLPGSNWLFVKLYGGEDRQDEFIAGAVVEFAESALQNELADSWFYMRYKDPAPHIRVRFHGQPNVLLGKLLPSLHDWANVCMKEGLIQKLSIDTYEREVGRYGGPSCISDAERVFFGDSRTAAALIHLLRYTSNEWPNYVVAAVSAIQIMSEFGLHYSEQLDVLNRMIDKNDYRNDYRPWRRELINVLGSDHWKELGKRPGGETILQSFEHRSAALRAYGKRVAEEKLNRKLWNETPNIISSLMHMHCNRLFGIHHELEKKTLTFAGHALDSLLQYWKHVK</sequence>
<feature type="domain" description="Thiopeptide-type bacteriocin biosynthesis" evidence="2">
    <location>
        <begin position="752"/>
        <end position="1014"/>
    </location>
</feature>
<protein>
    <submittedName>
        <fullName evidence="3">Lantibiotic dehydratase</fullName>
    </submittedName>
</protein>
<gene>
    <name evidence="3" type="ORF">Q3C12_07665</name>
</gene>
<keyword evidence="4" id="KW-1185">Reference proteome</keyword>
<dbReference type="Pfam" id="PF14028">
    <property type="entry name" value="Lant_dehydr_C"/>
    <property type="match status" value="1"/>
</dbReference>
<evidence type="ECO:0000259" key="2">
    <source>
        <dbReference type="Pfam" id="PF14028"/>
    </source>
</evidence>
<evidence type="ECO:0000313" key="3">
    <source>
        <dbReference type="EMBL" id="MDO3676877.1"/>
    </source>
</evidence>
<name>A0ABT8V8X4_9BACL</name>
<evidence type="ECO:0000259" key="1">
    <source>
        <dbReference type="Pfam" id="PF04738"/>
    </source>
</evidence>
<comment type="caution">
    <text evidence="3">The sequence shown here is derived from an EMBL/GenBank/DDBJ whole genome shotgun (WGS) entry which is preliminary data.</text>
</comment>
<dbReference type="NCBIfam" id="TIGR03891">
    <property type="entry name" value="thiopep_ocin"/>
    <property type="match status" value="1"/>
</dbReference>
<proteinExistence type="predicted"/>
<accession>A0ABT8V8X4</accession>